<dbReference type="Proteomes" id="UP000707731">
    <property type="component" value="Unassembled WGS sequence"/>
</dbReference>
<keyword evidence="4" id="KW-1185">Reference proteome</keyword>
<protein>
    <submittedName>
        <fullName evidence="3">Thioesterase family protein</fullName>
    </submittedName>
</protein>
<dbReference type="InterPro" id="IPR049450">
    <property type="entry name" value="ACOT8-like_C"/>
</dbReference>
<dbReference type="Gene3D" id="2.40.160.210">
    <property type="entry name" value="Acyl-CoA thioesterase, double hotdog domain"/>
    <property type="match status" value="1"/>
</dbReference>
<dbReference type="Pfam" id="PF13622">
    <property type="entry name" value="4HBT_3"/>
    <property type="match status" value="1"/>
</dbReference>
<evidence type="ECO:0000259" key="2">
    <source>
        <dbReference type="Pfam" id="PF20789"/>
    </source>
</evidence>
<dbReference type="InterPro" id="IPR042171">
    <property type="entry name" value="Acyl-CoA_hotdog"/>
</dbReference>
<evidence type="ECO:0000313" key="4">
    <source>
        <dbReference type="Proteomes" id="UP000707731"/>
    </source>
</evidence>
<dbReference type="InterPro" id="IPR029069">
    <property type="entry name" value="HotDog_dom_sf"/>
</dbReference>
<feature type="domain" description="Acyl-CoA thioesterase-like N-terminal HotDog" evidence="1">
    <location>
        <begin position="24"/>
        <end position="104"/>
    </location>
</feature>
<sequence>MNIPPAFFERTDRGFEPLPAAVGAWSPDMVNGPAICGLLAGELDSAHRPEGFVPARLTVDLFRATLRKPLEVTTVEVRRGSRIAVADAQLLQEGRAVARATAVFLRPSEQPPGEVWTRGEIPAPPPAELSGGPVSYLWNSGEDPAGWSRRLGGHQNDQRKRTWQRPFPVILGEEPNVLATVATVGESTSMLTNWGAQGVGFINGDLTLVLSRLPRGGAIGVQAENHFSADGIAVGNATLFDEDGPFGAGVTTAVANPAAQVDFSRR</sequence>
<accession>A0ABS0DBV0</accession>
<evidence type="ECO:0000259" key="1">
    <source>
        <dbReference type="Pfam" id="PF13622"/>
    </source>
</evidence>
<dbReference type="EMBL" id="JADLQN010000002">
    <property type="protein sequence ID" value="MBF6355901.1"/>
    <property type="molecule type" value="Genomic_DNA"/>
</dbReference>
<comment type="caution">
    <text evidence="3">The sequence shown here is derived from an EMBL/GenBank/DDBJ whole genome shotgun (WGS) entry which is preliminary data.</text>
</comment>
<proteinExistence type="predicted"/>
<dbReference type="InterPro" id="IPR049449">
    <property type="entry name" value="TesB_ACOT8-like_N"/>
</dbReference>
<organism evidence="3 4">
    <name type="scientific">Nocardia higoensis</name>
    <dbReference type="NCBI Taxonomy" id="228599"/>
    <lineage>
        <taxon>Bacteria</taxon>
        <taxon>Bacillati</taxon>
        <taxon>Actinomycetota</taxon>
        <taxon>Actinomycetes</taxon>
        <taxon>Mycobacteriales</taxon>
        <taxon>Nocardiaceae</taxon>
        <taxon>Nocardia</taxon>
    </lineage>
</organism>
<name>A0ABS0DBV0_9NOCA</name>
<reference evidence="3 4" key="1">
    <citation type="submission" date="2020-10" db="EMBL/GenBank/DDBJ databases">
        <title>Identification of Nocardia species via Next-generation sequencing and recognition of intraspecies genetic diversity.</title>
        <authorList>
            <person name="Li P."/>
            <person name="Li P."/>
            <person name="Lu B."/>
        </authorList>
    </citation>
    <scope>NUCLEOTIDE SEQUENCE [LARGE SCALE GENOMIC DNA]</scope>
    <source>
        <strain evidence="3 4">BJ06-0143</strain>
    </source>
</reference>
<gene>
    <name evidence="3" type="ORF">IU449_15320</name>
</gene>
<dbReference type="SUPFAM" id="SSF54637">
    <property type="entry name" value="Thioesterase/thiol ester dehydrase-isomerase"/>
    <property type="match status" value="1"/>
</dbReference>
<dbReference type="Pfam" id="PF20789">
    <property type="entry name" value="4HBT_3C"/>
    <property type="match status" value="1"/>
</dbReference>
<feature type="domain" description="Acyl-CoA thioesterase-like C-terminal" evidence="2">
    <location>
        <begin position="145"/>
        <end position="246"/>
    </location>
</feature>
<dbReference type="RefSeq" id="WP_195002780.1">
    <property type="nucleotide sequence ID" value="NZ_JADLQN010000002.1"/>
</dbReference>
<evidence type="ECO:0000313" key="3">
    <source>
        <dbReference type="EMBL" id="MBF6355901.1"/>
    </source>
</evidence>